<dbReference type="InterPro" id="IPR006979">
    <property type="entry name" value="Nre_C"/>
</dbReference>
<sequence length="421" mass="47506">MLKPSPRLCIECKGYKLLCGLSRCPLLSSYISRVSVATRISRGFVEGSTPPTALVGESGYPRVAIYMGIPPGVYGEEARNFDNPVSWHLKLGLEEIIELRSSMAMVSLPKVLVTSVGKLYESEVALAAISLRPVDTEAVVSKVLGISTNFDYLLPPTGPRVLAELLRVVGNPSTPKKLEMMIFDDVKTSEAIKELYNSNIDFYTITRALSLGLLGYRSKRKLVPTRWAITATDTIISNLLLDVVRGFQQLSDTLIFYGEYLYNKYLIILSPGSYRALWIEVWHPKAIYNPGEGLEWFEVKELRPNSFTAMDGGFLAARTSVLQYLYSIGRQARVTILREILPQYIYPVGNWQIRETVKHALSRGPILKNPVESELTNLVERFMNVPREVLKRLIEFVYEKNQLKLDSFFKNPQNAIHFSTP</sequence>
<protein>
    <recommendedName>
        <fullName evidence="1">DNA repair protein</fullName>
    </recommendedName>
</protein>
<feature type="domain" description="Archaeal Nre N-terminal" evidence="2">
    <location>
        <begin position="18"/>
        <end position="289"/>
    </location>
</feature>
<evidence type="ECO:0000259" key="2">
    <source>
        <dbReference type="Pfam" id="PF04894"/>
    </source>
</evidence>
<comment type="caution">
    <text evidence="1">Lacks conserved residue(s) required for the propagation of feature annotation.</text>
</comment>
<feature type="domain" description="Archaeal Nre C-terminal" evidence="3">
    <location>
        <begin position="307"/>
        <end position="408"/>
    </location>
</feature>
<evidence type="ECO:0000313" key="4">
    <source>
        <dbReference type="EMBL" id="HEM67246.1"/>
    </source>
</evidence>
<keyword evidence="1" id="KW-0227">DNA damage</keyword>
<dbReference type="GO" id="GO:0006281">
    <property type="term" value="P:DNA repair"/>
    <property type="evidence" value="ECO:0007669"/>
    <property type="project" value="UniProtKB-UniRule"/>
</dbReference>
<dbReference type="InterPro" id="IPR006978">
    <property type="entry name" value="Nre_N"/>
</dbReference>
<accession>A0A7J2U3H3</accession>
<dbReference type="PANTHER" id="PTHR38136:SF3">
    <property type="entry name" value="DNA REPAIR PROTEIN"/>
    <property type="match status" value="1"/>
</dbReference>
<proteinExistence type="inferred from homology"/>
<comment type="caution">
    <text evidence="4">The sequence shown here is derived from an EMBL/GenBank/DDBJ whole genome shotgun (WGS) entry which is preliminary data.</text>
</comment>
<organism evidence="4">
    <name type="scientific">Ignisphaera aggregans</name>
    <dbReference type="NCBI Taxonomy" id="334771"/>
    <lineage>
        <taxon>Archaea</taxon>
        <taxon>Thermoproteota</taxon>
        <taxon>Thermoprotei</taxon>
        <taxon>Desulfurococcales</taxon>
        <taxon>Desulfurococcaceae</taxon>
        <taxon>Ignisphaera</taxon>
    </lineage>
</organism>
<dbReference type="AlphaFoldDB" id="A0A7J2U3H3"/>
<comment type="function">
    <text evidence="1">Involved in DNA damage repair.</text>
</comment>
<dbReference type="HAMAP" id="MF_02096">
    <property type="entry name" value="Nre"/>
    <property type="match status" value="1"/>
</dbReference>
<name>A0A7J2U3H3_9CREN</name>
<reference evidence="4" key="1">
    <citation type="journal article" date="2020" name="mSystems">
        <title>Genome- and Community-Level Interaction Insights into Carbon Utilization and Element Cycling Functions of Hydrothermarchaeota in Hydrothermal Sediment.</title>
        <authorList>
            <person name="Zhou Z."/>
            <person name="Liu Y."/>
            <person name="Xu W."/>
            <person name="Pan J."/>
            <person name="Luo Z.H."/>
            <person name="Li M."/>
        </authorList>
    </citation>
    <scope>NUCLEOTIDE SEQUENCE [LARGE SCALE GENOMIC DNA]</scope>
    <source>
        <strain evidence="4">SpSt-125</strain>
    </source>
</reference>
<dbReference type="PANTHER" id="PTHR38136">
    <property type="entry name" value="DNA REPAIR PROTEIN"/>
    <property type="match status" value="1"/>
</dbReference>
<dbReference type="Pfam" id="PF04894">
    <property type="entry name" value="Nre_N"/>
    <property type="match status" value="1"/>
</dbReference>
<evidence type="ECO:0000259" key="3">
    <source>
        <dbReference type="Pfam" id="PF04895"/>
    </source>
</evidence>
<gene>
    <name evidence="4" type="ORF">ENO26_06740</name>
</gene>
<dbReference type="EMBL" id="DSEU01000045">
    <property type="protein sequence ID" value="HEM67246.1"/>
    <property type="molecule type" value="Genomic_DNA"/>
</dbReference>
<evidence type="ECO:0000256" key="1">
    <source>
        <dbReference type="HAMAP-Rule" id="MF_02096"/>
    </source>
</evidence>
<keyword evidence="1" id="KW-0234">DNA repair</keyword>
<dbReference type="InterPro" id="IPR033167">
    <property type="entry name" value="Nre"/>
</dbReference>
<dbReference type="Pfam" id="PF04895">
    <property type="entry name" value="Nre_C"/>
    <property type="match status" value="1"/>
</dbReference>
<comment type="similarity">
    <text evidence="1">Belongs to the Nre family.</text>
</comment>